<proteinExistence type="predicted"/>
<reference evidence="3 4" key="1">
    <citation type="submission" date="2020-03" db="EMBL/GenBank/DDBJ databases">
        <authorList>
            <person name="Picone N."/>
        </authorList>
    </citation>
    <scope>NUCLEOTIDE SEQUENCE [LARGE SCALE GENOMIC DNA]</scope>
    <source>
        <strain evidence="3">NSCAC1</strain>
    </source>
</reference>
<evidence type="ECO:0000259" key="2">
    <source>
        <dbReference type="Pfam" id="PF07589"/>
    </source>
</evidence>
<evidence type="ECO:0000313" key="3">
    <source>
        <dbReference type="EMBL" id="CAB1275301.1"/>
    </source>
</evidence>
<dbReference type="NCBIfam" id="TIGR02595">
    <property type="entry name" value="PEP_CTERM"/>
    <property type="match status" value="1"/>
</dbReference>
<name>A0A7G1Q8K9_9GAMM</name>
<feature type="chain" id="PRO_5028807423" description="Ice-binding protein C-terminal domain-containing protein" evidence="1">
    <location>
        <begin position="23"/>
        <end position="257"/>
    </location>
</feature>
<gene>
    <name evidence="3" type="ORF">NSCAC_0598</name>
</gene>
<dbReference type="AlphaFoldDB" id="A0A7G1Q8K9"/>
<feature type="signal peptide" evidence="1">
    <location>
        <begin position="1"/>
        <end position="22"/>
    </location>
</feature>
<dbReference type="Pfam" id="PF07589">
    <property type="entry name" value="PEP-CTERM"/>
    <property type="match status" value="1"/>
</dbReference>
<dbReference type="KEGG" id="ntg:NSCAC_0598"/>
<dbReference type="Proteomes" id="UP000516072">
    <property type="component" value="Chromosome"/>
</dbReference>
<accession>A0A7G1Q8K9</accession>
<evidence type="ECO:0000256" key="1">
    <source>
        <dbReference type="SAM" id="SignalP"/>
    </source>
</evidence>
<evidence type="ECO:0000313" key="4">
    <source>
        <dbReference type="Proteomes" id="UP000516072"/>
    </source>
</evidence>
<organism evidence="3 4">
    <name type="scientific">Candidatus Nitrosacidococcus tergens</name>
    <dbReference type="NCBI Taxonomy" id="553981"/>
    <lineage>
        <taxon>Bacteria</taxon>
        <taxon>Pseudomonadati</taxon>
        <taxon>Pseudomonadota</taxon>
        <taxon>Gammaproteobacteria</taxon>
        <taxon>Chromatiales</taxon>
        <taxon>Chromatiaceae</taxon>
        <taxon>Candidatus Nitrosacidococcus</taxon>
    </lineage>
</organism>
<sequence length="257" mass="27242">MKLSKISTALTLSTALAMSAHAAPINLVQNGDFSDVGGITDPTQFGSRNNNGYVASDFIANWTGNEGYEIWYPDAASATSVNATSEWGETSTKNTNKEMLWAIAPAPNGTNTFVGLDGDQTSGVQSSISQTIGDLTIGQQYTLTFDWGAAQMQSRDGDTQEYLAVTFGSDTQDTSTIDNPSHSFTGWQSETMTFTATAASQTLTFLSVGTPSGLPPMALLTNVSMVANVPEPSVMMLFGTGLIGLAFISRRRTVTLE</sequence>
<dbReference type="RefSeq" id="WP_197745283.1">
    <property type="nucleotide sequence ID" value="NZ_LR778175.1"/>
</dbReference>
<protein>
    <recommendedName>
        <fullName evidence="2">Ice-binding protein C-terminal domain-containing protein</fullName>
    </recommendedName>
</protein>
<keyword evidence="4" id="KW-1185">Reference proteome</keyword>
<feature type="domain" description="Ice-binding protein C-terminal" evidence="2">
    <location>
        <begin position="229"/>
        <end position="251"/>
    </location>
</feature>
<dbReference type="EMBL" id="LR778175">
    <property type="protein sequence ID" value="CAB1275301.1"/>
    <property type="molecule type" value="Genomic_DNA"/>
</dbReference>
<dbReference type="InterPro" id="IPR013424">
    <property type="entry name" value="Ice-binding_C"/>
</dbReference>
<keyword evidence="1" id="KW-0732">Signal</keyword>